<dbReference type="AlphaFoldDB" id="Q9RIH4"/>
<organism evidence="1">
    <name type="scientific">Xenorhabdus nematophila</name>
    <name type="common">Achromobacter nematophilus</name>
    <dbReference type="NCBI Taxonomy" id="628"/>
    <lineage>
        <taxon>Bacteria</taxon>
        <taxon>Pseudomonadati</taxon>
        <taxon>Pseudomonadota</taxon>
        <taxon>Gammaproteobacteria</taxon>
        <taxon>Enterobacterales</taxon>
        <taxon>Morganellaceae</taxon>
        <taxon>Xenorhabdus</taxon>
    </lineage>
</organism>
<evidence type="ECO:0000313" key="1">
    <source>
        <dbReference type="EMBL" id="CAB58444.1"/>
    </source>
</evidence>
<name>Q9RIH4_XENNE</name>
<accession>Q9RIH4</accession>
<dbReference type="EMBL" id="AJ133022">
    <property type="protein sequence ID" value="CAB58444.1"/>
    <property type="molecule type" value="Genomic_DNA"/>
</dbReference>
<dbReference type="NCBIfam" id="TIGR01594">
    <property type="entry name" value="holin_lambda"/>
    <property type="match status" value="1"/>
</dbReference>
<evidence type="ECO:0008006" key="2">
    <source>
        <dbReference type="Google" id="ProtNLM"/>
    </source>
</evidence>
<reference evidence="1" key="1">
    <citation type="journal article" date="2003" name="FEMS Microbiol. Lett.">
        <title>Holin locus characterisation from lysogenic Xenorhabdus nematophila and its involvement in Escherichia coli SheA haemolytic phenotype.</title>
        <authorList>
            <person name="Brillard J."/>
            <person name="Boyer-Giglio M.H."/>
            <person name="Boemare N."/>
            <person name="Givaudan A."/>
        </authorList>
    </citation>
    <scope>NUCLEOTIDE SEQUENCE</scope>
    <source>
        <strain evidence="1">F1</strain>
    </source>
</reference>
<proteinExistence type="predicted"/>
<dbReference type="Pfam" id="PF05106">
    <property type="entry name" value="Phage_holin_3_1"/>
    <property type="match status" value="1"/>
</dbReference>
<protein>
    <recommendedName>
        <fullName evidence="2">Holin</fullName>
    </recommendedName>
</protein>
<dbReference type="InterPro" id="IPR006481">
    <property type="entry name" value="Phage_lambda_GpS_holin"/>
</dbReference>
<dbReference type="TCDB" id="1.E.2.1.4">
    <property type="family name" value="the Lambda holin s (Lambda holin) family"/>
</dbReference>
<sequence length="111" mass="12186">MGWNMKMKEHPDLWADVLEGLKHSWPQISGSVLAIVICYGRLVYDGVERKNKWIEGVLCGALSWGISSGLELFGIPGSAAPFAGGLVGFIGVEKIREFAIRTINKRLGDKQ</sequence>